<evidence type="ECO:0000259" key="13">
    <source>
        <dbReference type="PROSITE" id="PS50885"/>
    </source>
</evidence>
<dbReference type="SUPFAM" id="SSF55785">
    <property type="entry name" value="PYP-like sensor domain (PAS domain)"/>
    <property type="match status" value="1"/>
</dbReference>
<dbReference type="RefSeq" id="WP_167942343.1">
    <property type="nucleotide sequence ID" value="NZ_JAATJA010000004.1"/>
</dbReference>
<dbReference type="Pfam" id="PF00015">
    <property type="entry name" value="MCPsignal"/>
    <property type="match status" value="1"/>
</dbReference>
<dbReference type="GO" id="GO:0007165">
    <property type="term" value="P:signal transduction"/>
    <property type="evidence" value="ECO:0007669"/>
    <property type="project" value="UniProtKB-KW"/>
</dbReference>
<dbReference type="Gene3D" id="1.10.287.950">
    <property type="entry name" value="Methyl-accepting chemotaxis protein"/>
    <property type="match status" value="1"/>
</dbReference>
<dbReference type="GO" id="GO:0006935">
    <property type="term" value="P:chemotaxis"/>
    <property type="evidence" value="ECO:0007669"/>
    <property type="project" value="UniProtKB-KW"/>
</dbReference>
<evidence type="ECO:0000256" key="8">
    <source>
        <dbReference type="ARBA" id="ARBA00029447"/>
    </source>
</evidence>
<dbReference type="PANTHER" id="PTHR32089">
    <property type="entry name" value="METHYL-ACCEPTING CHEMOTAXIS PROTEIN MCPB"/>
    <property type="match status" value="1"/>
</dbReference>
<dbReference type="InterPro" id="IPR035965">
    <property type="entry name" value="PAS-like_dom_sf"/>
</dbReference>
<protein>
    <submittedName>
        <fullName evidence="14">Methyl-accepting chemotaxis protein</fullName>
    </submittedName>
</protein>
<dbReference type="GO" id="GO:0005886">
    <property type="term" value="C:plasma membrane"/>
    <property type="evidence" value="ECO:0007669"/>
    <property type="project" value="UniProtKB-SubCell"/>
</dbReference>
<dbReference type="Pfam" id="PF00672">
    <property type="entry name" value="HAMP"/>
    <property type="match status" value="1"/>
</dbReference>
<keyword evidence="3" id="KW-0145">Chemotaxis</keyword>
<evidence type="ECO:0000256" key="4">
    <source>
        <dbReference type="ARBA" id="ARBA00022692"/>
    </source>
</evidence>
<evidence type="ECO:0000313" key="15">
    <source>
        <dbReference type="Proteomes" id="UP000580856"/>
    </source>
</evidence>
<keyword evidence="5 10" id="KW-1133">Transmembrane helix</keyword>
<organism evidence="14 15">
    <name type="scientific">Desulfobaculum xiamenense</name>
    <dbReference type="NCBI Taxonomy" id="995050"/>
    <lineage>
        <taxon>Bacteria</taxon>
        <taxon>Pseudomonadati</taxon>
        <taxon>Thermodesulfobacteriota</taxon>
        <taxon>Desulfovibrionia</taxon>
        <taxon>Desulfovibrionales</taxon>
        <taxon>Desulfovibrionaceae</taxon>
        <taxon>Desulfobaculum</taxon>
    </lineage>
</organism>
<dbReference type="PROSITE" id="PS50885">
    <property type="entry name" value="HAMP"/>
    <property type="match status" value="1"/>
</dbReference>
<dbReference type="InterPro" id="IPR003660">
    <property type="entry name" value="HAMP_dom"/>
</dbReference>
<keyword evidence="7 9" id="KW-0807">Transducer</keyword>
<comment type="caution">
    <text evidence="14">The sequence shown here is derived from an EMBL/GenBank/DDBJ whole genome shotgun (WGS) entry which is preliminary data.</text>
</comment>
<comment type="similarity">
    <text evidence="8">Belongs to the methyl-accepting chemotaxis (MCP) protein family.</text>
</comment>
<reference evidence="14 15" key="1">
    <citation type="submission" date="2020-03" db="EMBL/GenBank/DDBJ databases">
        <title>Genomic Encyclopedia of Type Strains, Phase IV (KMG-IV): sequencing the most valuable type-strain genomes for metagenomic binning, comparative biology and taxonomic classification.</title>
        <authorList>
            <person name="Goeker M."/>
        </authorList>
    </citation>
    <scope>NUCLEOTIDE SEQUENCE [LARGE SCALE GENOMIC DNA]</scope>
    <source>
        <strain evidence="14 15">DSM 24233</strain>
    </source>
</reference>
<gene>
    <name evidence="14" type="ORF">GGQ74_002955</name>
</gene>
<sequence length="767" mass="81991">MRFRSMATGFMLTVVLVIITSVAAIVFYANRAVYQLEVDTNTEFMATLTGSIVTQLDDFIDKGSDVVTGLAMQSAVQNALVRNSSFGIDQQLQNMIRNNKAFEAVFMFNMNGKVVSGLNANGSDLRGMDVSGFSFVQGIANGDAAFIDRNLVRSPVSKHLTFCIAAPVSRGGELVGGVVASVDWEKFTQKVVTPVTIGTSGYAYMYDQNMRVIAHPDSKIILLDAPLEDFETTIRERQTGTLFYEYEGEGKVAVFSHHPGTGWIVVLTATERDLAAGATQVRNVLLGIGAVAVFVLAVLVMLLFRRRVITPLGRVGAFAEAVASGDLKAELSGEFRYEIADLARHIATMTGELKSKLAFAQGVLGGIAMPCAVADAEERLTFLNAAMVEAVGREGSSDDYLGRTTADFAFGDASRTTVLAKAIREKRQVTQEIDFVTHKGEKRVFSVVATPLYDLDGKVFGALTMWFDLTEVRMQQTAIEQKNALIEDVAHKASTVSDQVASASEELSAQVEQSSRGADQQRGMAAEAATAIEQMNASVLEVARNASAAAEIAERTRSTARKGVDVVGEVIHGFDRVHSGFLQVDESMKGLGTQAEGISTIVQVIEDIADQTNLLALNAAIEAARAGEAGRGFAVVADEVRKLAEKTMTATKEVGRAVHAIQDSTGRTMQDMSESGAIMKTLSGQTEEAVSSLRDILAMVEETSAQVQSIASAAEEQSAASEQISQSAGDINRIADETADAMTQSASAVTSLARLAGDLQELIGTMR</sequence>
<dbReference type="InterPro" id="IPR013656">
    <property type="entry name" value="PAS_4"/>
</dbReference>
<dbReference type="PANTHER" id="PTHR32089:SF112">
    <property type="entry name" value="LYSOZYME-LIKE PROTEIN-RELATED"/>
    <property type="match status" value="1"/>
</dbReference>
<dbReference type="SUPFAM" id="SSF58104">
    <property type="entry name" value="Methyl-accepting chemotaxis protein (MCP) signaling domain"/>
    <property type="match status" value="1"/>
</dbReference>
<feature type="domain" description="HAMP" evidence="13">
    <location>
        <begin position="306"/>
        <end position="358"/>
    </location>
</feature>
<dbReference type="SMART" id="SM00304">
    <property type="entry name" value="HAMP"/>
    <property type="match status" value="1"/>
</dbReference>
<dbReference type="EMBL" id="JAATJA010000004">
    <property type="protein sequence ID" value="NJB69258.1"/>
    <property type="molecule type" value="Genomic_DNA"/>
</dbReference>
<dbReference type="Gene3D" id="3.30.450.20">
    <property type="entry name" value="PAS domain"/>
    <property type="match status" value="2"/>
</dbReference>
<evidence type="ECO:0000313" key="14">
    <source>
        <dbReference type="EMBL" id="NJB69258.1"/>
    </source>
</evidence>
<name>A0A846QM78_9BACT</name>
<evidence type="ECO:0000256" key="10">
    <source>
        <dbReference type="SAM" id="Phobius"/>
    </source>
</evidence>
<evidence type="ECO:0000256" key="5">
    <source>
        <dbReference type="ARBA" id="ARBA00022989"/>
    </source>
</evidence>
<feature type="domain" description="PAC" evidence="12">
    <location>
        <begin position="429"/>
        <end position="481"/>
    </location>
</feature>
<dbReference type="Pfam" id="PF02743">
    <property type="entry name" value="dCache_1"/>
    <property type="match status" value="1"/>
</dbReference>
<dbReference type="AlphaFoldDB" id="A0A846QM78"/>
<dbReference type="SMART" id="SM00283">
    <property type="entry name" value="MA"/>
    <property type="match status" value="1"/>
</dbReference>
<evidence type="ECO:0000259" key="11">
    <source>
        <dbReference type="PROSITE" id="PS50111"/>
    </source>
</evidence>
<accession>A0A846QM78</accession>
<proteinExistence type="inferred from homology"/>
<dbReference type="Proteomes" id="UP000580856">
    <property type="component" value="Unassembled WGS sequence"/>
</dbReference>
<keyword evidence="2" id="KW-1003">Cell membrane</keyword>
<keyword evidence="6 10" id="KW-0472">Membrane</keyword>
<keyword evidence="15" id="KW-1185">Reference proteome</keyword>
<dbReference type="InterPro" id="IPR033479">
    <property type="entry name" value="dCache_1"/>
</dbReference>
<evidence type="ECO:0000256" key="6">
    <source>
        <dbReference type="ARBA" id="ARBA00023136"/>
    </source>
</evidence>
<dbReference type="CDD" id="cd18773">
    <property type="entry name" value="PDC1_HK_sensor"/>
    <property type="match status" value="1"/>
</dbReference>
<dbReference type="Gene3D" id="6.10.340.10">
    <property type="match status" value="1"/>
</dbReference>
<dbReference type="InterPro" id="IPR004089">
    <property type="entry name" value="MCPsignal_dom"/>
</dbReference>
<dbReference type="FunFam" id="1.10.287.950:FF:000001">
    <property type="entry name" value="Methyl-accepting chemotaxis sensory transducer"/>
    <property type="match status" value="1"/>
</dbReference>
<dbReference type="PROSITE" id="PS50113">
    <property type="entry name" value="PAC"/>
    <property type="match status" value="1"/>
</dbReference>
<dbReference type="InterPro" id="IPR000700">
    <property type="entry name" value="PAS-assoc_C"/>
</dbReference>
<dbReference type="CDD" id="cd12912">
    <property type="entry name" value="PDC2_MCP_like"/>
    <property type="match status" value="1"/>
</dbReference>
<feature type="domain" description="Methyl-accepting transducer" evidence="11">
    <location>
        <begin position="496"/>
        <end position="732"/>
    </location>
</feature>
<keyword evidence="4 10" id="KW-0812">Transmembrane</keyword>
<dbReference type="PROSITE" id="PS50111">
    <property type="entry name" value="CHEMOTAXIS_TRANSDUC_2"/>
    <property type="match status" value="1"/>
</dbReference>
<dbReference type="Pfam" id="PF08448">
    <property type="entry name" value="PAS_4"/>
    <property type="match status" value="1"/>
</dbReference>
<evidence type="ECO:0000256" key="7">
    <source>
        <dbReference type="ARBA" id="ARBA00023224"/>
    </source>
</evidence>
<evidence type="ECO:0000256" key="1">
    <source>
        <dbReference type="ARBA" id="ARBA00004651"/>
    </source>
</evidence>
<dbReference type="CDD" id="cd11386">
    <property type="entry name" value="MCP_signal"/>
    <property type="match status" value="1"/>
</dbReference>
<dbReference type="CDD" id="cd06225">
    <property type="entry name" value="HAMP"/>
    <property type="match status" value="1"/>
</dbReference>
<evidence type="ECO:0000256" key="3">
    <source>
        <dbReference type="ARBA" id="ARBA00022500"/>
    </source>
</evidence>
<feature type="transmembrane region" description="Helical" evidence="10">
    <location>
        <begin position="284"/>
        <end position="304"/>
    </location>
</feature>
<evidence type="ECO:0000256" key="9">
    <source>
        <dbReference type="PROSITE-ProRule" id="PRU00284"/>
    </source>
</evidence>
<comment type="subcellular location">
    <subcellularLocation>
        <location evidence="1">Cell membrane</location>
        <topology evidence="1">Multi-pass membrane protein</topology>
    </subcellularLocation>
</comment>
<evidence type="ECO:0000259" key="12">
    <source>
        <dbReference type="PROSITE" id="PS50113"/>
    </source>
</evidence>
<evidence type="ECO:0000256" key="2">
    <source>
        <dbReference type="ARBA" id="ARBA00022475"/>
    </source>
</evidence>